<dbReference type="GO" id="GO:0003743">
    <property type="term" value="F:translation initiation factor activity"/>
    <property type="evidence" value="ECO:0007669"/>
    <property type="project" value="UniProtKB-KW"/>
</dbReference>
<feature type="non-terminal residue" evidence="11">
    <location>
        <position position="1"/>
    </location>
</feature>
<dbReference type="GO" id="GO:0005829">
    <property type="term" value="C:cytosol"/>
    <property type="evidence" value="ECO:0007669"/>
    <property type="project" value="UniProtKB-SubCell"/>
</dbReference>
<evidence type="ECO:0000256" key="9">
    <source>
        <dbReference type="RuleBase" id="RU003814"/>
    </source>
</evidence>
<dbReference type="PANTHER" id="PTHR10233:SF14">
    <property type="entry name" value="TRANSLATION INITIATION FACTOR EIF-2B SUBUNIT DELTA"/>
    <property type="match status" value="1"/>
</dbReference>
<evidence type="ECO:0000256" key="7">
    <source>
        <dbReference type="ARBA" id="ARBA00044356"/>
    </source>
</evidence>
<comment type="subcellular location">
    <subcellularLocation>
        <location evidence="1">Cytoplasm</location>
        <location evidence="1">Cytosol</location>
    </subcellularLocation>
</comment>
<evidence type="ECO:0000256" key="6">
    <source>
        <dbReference type="ARBA" id="ARBA00044147"/>
    </source>
</evidence>
<dbReference type="InterPro" id="IPR037171">
    <property type="entry name" value="NagB/RpiA_transferase-like"/>
</dbReference>
<evidence type="ECO:0000256" key="8">
    <source>
        <dbReference type="ARBA" id="ARBA00046432"/>
    </source>
</evidence>
<evidence type="ECO:0000313" key="11">
    <source>
        <dbReference type="EMBL" id="KAJ6642333.1"/>
    </source>
</evidence>
<name>A0A9Q0N2C8_9DIPT</name>
<gene>
    <name evidence="11" type="primary">Eif2b4</name>
    <name evidence="11" type="ORF">Bhyg_07280</name>
</gene>
<comment type="subunit">
    <text evidence="8">Component of the translation initiation factor 2B (eIF2B) complex which is a heterodecamer of two sets of five different subunits: alpha, beta, gamma, delta and epsilon. Subunits alpha, beta and delta comprise a regulatory subcomplex and subunits epsilon and gamma comprise a catalytic subcomplex. Within the complex, the hexameric regulatory complex resides at the center, with the two heterodimeric catalytic subcomplexes bound on opposite sides.</text>
</comment>
<dbReference type="AlphaFoldDB" id="A0A9Q0N2C8"/>
<dbReference type="Pfam" id="PF01008">
    <property type="entry name" value="IF-2B"/>
    <property type="match status" value="1"/>
</dbReference>
<feature type="region of interest" description="Disordered" evidence="10">
    <location>
        <begin position="1"/>
        <end position="20"/>
    </location>
</feature>
<comment type="similarity">
    <text evidence="2 9">Belongs to the eIF-2B alpha/beta/delta subunits family.</text>
</comment>
<dbReference type="SUPFAM" id="SSF100950">
    <property type="entry name" value="NagB/RpiA/CoA transferase-like"/>
    <property type="match status" value="1"/>
</dbReference>
<keyword evidence="12" id="KW-1185">Reference proteome</keyword>
<sequence>MENKPKAEKPMEISPAAKKMVSSKLPQHRVKLFNHLYADKGPENVLNSSSIHPAIVKLGAQYANGTIVGSNARCIAFMEGIKKVIGDFNTPSEKEFGRGLEAILHSCDNYLQQCRPSSVSIKKALEFIKWQIRQLPANQSDAESKEHLLESVDTYVRDQIETAAQAISIFVQEKISNRDVILTFGCSSLICHIIEEAQKRNVDFSVVVVDSRPHHEGQEMLRRLVALKIHCTLVLINAIGFVMPGVTKVLLGANALLANGYVRSRAGTAQVALVAKSYNVPVLVCCETHKFSEHAQTDAFVYNEIGLCTQSNFHTPRPQETLTEYLDFPKKIEA</sequence>
<keyword evidence="3" id="KW-0963">Cytoplasm</keyword>
<dbReference type="OrthoDB" id="10254737at2759"/>
<protein>
    <recommendedName>
        <fullName evidence="6">Translation initiation factor eIF2B subunit delta</fullName>
    </recommendedName>
    <alternativeName>
        <fullName evidence="7">eIF2B GDP-GTP exchange factor subunit delta</fullName>
    </alternativeName>
</protein>
<dbReference type="Gene3D" id="3.40.50.10470">
    <property type="entry name" value="Translation initiation factor eif-2b, domain 2"/>
    <property type="match status" value="1"/>
</dbReference>
<proteinExistence type="inferred from homology"/>
<evidence type="ECO:0000256" key="1">
    <source>
        <dbReference type="ARBA" id="ARBA00004514"/>
    </source>
</evidence>
<organism evidence="11 12">
    <name type="scientific">Pseudolycoriella hygida</name>
    <dbReference type="NCBI Taxonomy" id="35572"/>
    <lineage>
        <taxon>Eukaryota</taxon>
        <taxon>Metazoa</taxon>
        <taxon>Ecdysozoa</taxon>
        <taxon>Arthropoda</taxon>
        <taxon>Hexapoda</taxon>
        <taxon>Insecta</taxon>
        <taxon>Pterygota</taxon>
        <taxon>Neoptera</taxon>
        <taxon>Endopterygota</taxon>
        <taxon>Diptera</taxon>
        <taxon>Nematocera</taxon>
        <taxon>Sciaroidea</taxon>
        <taxon>Sciaridae</taxon>
        <taxon>Pseudolycoriella</taxon>
    </lineage>
</organism>
<comment type="caution">
    <text evidence="11">The sequence shown here is derived from an EMBL/GenBank/DDBJ whole genome shotgun (WGS) entry which is preliminary data.</text>
</comment>
<keyword evidence="4 11" id="KW-0396">Initiation factor</keyword>
<dbReference type="Proteomes" id="UP001151699">
    <property type="component" value="Chromosome B"/>
</dbReference>
<reference evidence="11" key="1">
    <citation type="submission" date="2022-07" db="EMBL/GenBank/DDBJ databases">
        <authorList>
            <person name="Trinca V."/>
            <person name="Uliana J.V.C."/>
            <person name="Torres T.T."/>
            <person name="Ward R.J."/>
            <person name="Monesi N."/>
        </authorList>
    </citation>
    <scope>NUCLEOTIDE SEQUENCE</scope>
    <source>
        <strain evidence="11">HSMRA1968</strain>
        <tissue evidence="11">Whole embryos</tissue>
    </source>
</reference>
<feature type="compositionally biased region" description="Basic and acidic residues" evidence="10">
    <location>
        <begin position="1"/>
        <end position="11"/>
    </location>
</feature>
<dbReference type="PANTHER" id="PTHR10233">
    <property type="entry name" value="TRANSLATION INITIATION FACTOR EIF-2B"/>
    <property type="match status" value="1"/>
</dbReference>
<evidence type="ECO:0000256" key="4">
    <source>
        <dbReference type="ARBA" id="ARBA00022540"/>
    </source>
</evidence>
<keyword evidence="5" id="KW-0648">Protein biosynthesis</keyword>
<evidence type="ECO:0000256" key="2">
    <source>
        <dbReference type="ARBA" id="ARBA00007251"/>
    </source>
</evidence>
<dbReference type="InterPro" id="IPR000649">
    <property type="entry name" value="IF-2B-related"/>
</dbReference>
<evidence type="ECO:0000256" key="3">
    <source>
        <dbReference type="ARBA" id="ARBA00022490"/>
    </source>
</evidence>
<dbReference type="InterPro" id="IPR042529">
    <property type="entry name" value="IF_2B-like_C"/>
</dbReference>
<dbReference type="EMBL" id="WJQU01000002">
    <property type="protein sequence ID" value="KAJ6642333.1"/>
    <property type="molecule type" value="Genomic_DNA"/>
</dbReference>
<evidence type="ECO:0000256" key="10">
    <source>
        <dbReference type="SAM" id="MobiDB-lite"/>
    </source>
</evidence>
<accession>A0A9Q0N2C8</accession>
<evidence type="ECO:0000313" key="12">
    <source>
        <dbReference type="Proteomes" id="UP001151699"/>
    </source>
</evidence>
<evidence type="ECO:0000256" key="5">
    <source>
        <dbReference type="ARBA" id="ARBA00022917"/>
    </source>
</evidence>